<comment type="caution">
    <text evidence="1">The sequence shown here is derived from an EMBL/GenBank/DDBJ whole genome shotgun (WGS) entry which is preliminary data.</text>
</comment>
<accession>A0A5B6VB56</accession>
<dbReference type="InterPro" id="IPR053134">
    <property type="entry name" value="RNA-dir_DNA_polymerase"/>
</dbReference>
<dbReference type="InterPro" id="IPR043502">
    <property type="entry name" value="DNA/RNA_pol_sf"/>
</dbReference>
<sequence length="114" mass="13781">MFFLRKFVRFTAKARNRVCYSINVKDCFDRFYLIEYITLRRTYSVVKKKDRFIKSAERCYNVDVPKTTFETNYGHYDFLVIPFGLTNALATFMDLMNRAFQPYPDSYFRNIEVV</sequence>
<evidence type="ECO:0000313" key="1">
    <source>
        <dbReference type="EMBL" id="KAA3466367.1"/>
    </source>
</evidence>
<dbReference type="Proteomes" id="UP000325315">
    <property type="component" value="Unassembled WGS sequence"/>
</dbReference>
<organism evidence="1 2">
    <name type="scientific">Gossypium australe</name>
    <dbReference type="NCBI Taxonomy" id="47621"/>
    <lineage>
        <taxon>Eukaryota</taxon>
        <taxon>Viridiplantae</taxon>
        <taxon>Streptophyta</taxon>
        <taxon>Embryophyta</taxon>
        <taxon>Tracheophyta</taxon>
        <taxon>Spermatophyta</taxon>
        <taxon>Magnoliopsida</taxon>
        <taxon>eudicotyledons</taxon>
        <taxon>Gunneridae</taxon>
        <taxon>Pentapetalae</taxon>
        <taxon>rosids</taxon>
        <taxon>malvids</taxon>
        <taxon>Malvales</taxon>
        <taxon>Malvaceae</taxon>
        <taxon>Malvoideae</taxon>
        <taxon>Gossypium</taxon>
    </lineage>
</organism>
<reference evidence="2" key="1">
    <citation type="journal article" date="2019" name="Plant Biotechnol. J.">
        <title>Genome sequencing of the Australian wild diploid species Gossypium australe highlights disease resistance and delayed gland morphogenesis.</title>
        <authorList>
            <person name="Cai Y."/>
            <person name="Cai X."/>
            <person name="Wang Q."/>
            <person name="Wang P."/>
            <person name="Zhang Y."/>
            <person name="Cai C."/>
            <person name="Xu Y."/>
            <person name="Wang K."/>
            <person name="Zhou Z."/>
            <person name="Wang C."/>
            <person name="Geng S."/>
            <person name="Li B."/>
            <person name="Dong Q."/>
            <person name="Hou Y."/>
            <person name="Wang H."/>
            <person name="Ai P."/>
            <person name="Liu Z."/>
            <person name="Yi F."/>
            <person name="Sun M."/>
            <person name="An G."/>
            <person name="Cheng J."/>
            <person name="Zhang Y."/>
            <person name="Shi Q."/>
            <person name="Xie Y."/>
            <person name="Shi X."/>
            <person name="Chang Y."/>
            <person name="Huang F."/>
            <person name="Chen Y."/>
            <person name="Hong S."/>
            <person name="Mi L."/>
            <person name="Sun Q."/>
            <person name="Zhang L."/>
            <person name="Zhou B."/>
            <person name="Peng R."/>
            <person name="Zhang X."/>
            <person name="Liu F."/>
        </authorList>
    </citation>
    <scope>NUCLEOTIDE SEQUENCE [LARGE SCALE GENOMIC DNA]</scope>
    <source>
        <strain evidence="2">cv. PA1801</strain>
    </source>
</reference>
<dbReference type="SUPFAM" id="SSF56672">
    <property type="entry name" value="DNA/RNA polymerases"/>
    <property type="match status" value="1"/>
</dbReference>
<dbReference type="Gene3D" id="3.30.70.270">
    <property type="match status" value="1"/>
</dbReference>
<keyword evidence="2" id="KW-1185">Reference proteome</keyword>
<proteinExistence type="predicted"/>
<name>A0A5B6VB56_9ROSI</name>
<dbReference type="Gene3D" id="3.10.10.10">
    <property type="entry name" value="HIV Type 1 Reverse Transcriptase, subunit A, domain 1"/>
    <property type="match status" value="1"/>
</dbReference>
<dbReference type="PANTHER" id="PTHR24559:SF444">
    <property type="entry name" value="REVERSE TRANSCRIPTASE DOMAIN-CONTAINING PROTEIN"/>
    <property type="match status" value="1"/>
</dbReference>
<dbReference type="PANTHER" id="PTHR24559">
    <property type="entry name" value="TRANSPOSON TY3-I GAG-POL POLYPROTEIN"/>
    <property type="match status" value="1"/>
</dbReference>
<protein>
    <submittedName>
        <fullName evidence="1">Gag-Pol polyprotein</fullName>
    </submittedName>
</protein>
<dbReference type="InterPro" id="IPR043128">
    <property type="entry name" value="Rev_trsase/Diguanyl_cyclase"/>
</dbReference>
<dbReference type="OrthoDB" id="2155711at2759"/>
<evidence type="ECO:0000313" key="2">
    <source>
        <dbReference type="Proteomes" id="UP000325315"/>
    </source>
</evidence>
<dbReference type="AlphaFoldDB" id="A0A5B6VB56"/>
<dbReference type="EMBL" id="SMMG02000007">
    <property type="protein sequence ID" value="KAA3466367.1"/>
    <property type="molecule type" value="Genomic_DNA"/>
</dbReference>
<gene>
    <name evidence="1" type="primary">pol</name>
    <name evidence="1" type="ORF">EPI10_001463</name>
</gene>